<organism evidence="2 3">
    <name type="scientific">Marivita geojedonensis</name>
    <dbReference type="NCBI Taxonomy" id="1123756"/>
    <lineage>
        <taxon>Bacteria</taxon>
        <taxon>Pseudomonadati</taxon>
        <taxon>Pseudomonadota</taxon>
        <taxon>Alphaproteobacteria</taxon>
        <taxon>Rhodobacterales</taxon>
        <taxon>Roseobacteraceae</taxon>
        <taxon>Marivita</taxon>
    </lineage>
</organism>
<feature type="transmembrane region" description="Helical" evidence="1">
    <location>
        <begin position="193"/>
        <end position="214"/>
    </location>
</feature>
<keyword evidence="1" id="KW-0812">Transmembrane</keyword>
<keyword evidence="3" id="KW-1185">Reference proteome</keyword>
<sequence length="253" mass="27391">MSASDVTVISLVTDKCRDDICQSVVPSIARALTAQRVNFKRLPLTRDYIDWVINDTDTLTVAIDAGETASVLLLASRGEDAQSCSSRLANLAADLCRDYDAHTVFWNGSNQPIAVADFLAAGDPVASTETANRIVPRKVKAVRKRRAEQRREAARMDNWLIAAMRSKMNSITVEEIEEMELAERRTTSAPLRLSAWAFSFTTALIALPLAFPLIIHNAMRGEDLRAGAMALGVAGLYAGLAQSGMAPGLTGLL</sequence>
<gene>
    <name evidence="2" type="ORF">MGEO_11350</name>
</gene>
<reference evidence="2 3" key="1">
    <citation type="submission" date="2014-03" db="EMBL/GenBank/DDBJ databases">
        <title>The draft genome sequence of Marivita geojedonensis KCTC 23882.</title>
        <authorList>
            <person name="Lai Q."/>
            <person name="Shao Z."/>
        </authorList>
    </citation>
    <scope>NUCLEOTIDE SEQUENCE [LARGE SCALE GENOMIC DNA]</scope>
    <source>
        <strain evidence="2 3">DPG-138</strain>
    </source>
</reference>
<feature type="transmembrane region" description="Helical" evidence="1">
    <location>
        <begin position="226"/>
        <end position="245"/>
    </location>
</feature>
<dbReference type="EMBL" id="JFKC01000009">
    <property type="protein sequence ID" value="OSQ50798.1"/>
    <property type="molecule type" value="Genomic_DNA"/>
</dbReference>
<comment type="caution">
    <text evidence="2">The sequence shown here is derived from an EMBL/GenBank/DDBJ whole genome shotgun (WGS) entry which is preliminary data.</text>
</comment>
<accession>A0A1X4NKK3</accession>
<evidence type="ECO:0000256" key="1">
    <source>
        <dbReference type="SAM" id="Phobius"/>
    </source>
</evidence>
<proteinExistence type="predicted"/>
<name>A0A1X4NKK3_9RHOB</name>
<dbReference type="Proteomes" id="UP000193926">
    <property type="component" value="Unassembled WGS sequence"/>
</dbReference>
<keyword evidence="1" id="KW-1133">Transmembrane helix</keyword>
<dbReference type="OrthoDB" id="7876703at2"/>
<dbReference type="AlphaFoldDB" id="A0A1X4NKK3"/>
<keyword evidence="1" id="KW-0472">Membrane</keyword>
<evidence type="ECO:0000313" key="3">
    <source>
        <dbReference type="Proteomes" id="UP000193926"/>
    </source>
</evidence>
<dbReference type="RefSeq" id="WP_085637423.1">
    <property type="nucleotide sequence ID" value="NZ_JFKC01000009.1"/>
</dbReference>
<protein>
    <submittedName>
        <fullName evidence="2">Uncharacterized protein</fullName>
    </submittedName>
</protein>
<evidence type="ECO:0000313" key="2">
    <source>
        <dbReference type="EMBL" id="OSQ50798.1"/>
    </source>
</evidence>
<dbReference type="STRING" id="1123756.MGEO_11350"/>